<keyword evidence="2" id="KW-1185">Reference proteome</keyword>
<evidence type="ECO:0000313" key="2">
    <source>
        <dbReference type="Proteomes" id="UP000256964"/>
    </source>
</evidence>
<protein>
    <submittedName>
        <fullName evidence="1">Uncharacterized protein</fullName>
    </submittedName>
</protein>
<reference evidence="1 2" key="1">
    <citation type="journal article" date="2018" name="Biotechnol. Biofuels">
        <title>Integrative visual omics of the white-rot fungus Polyporus brumalis exposes the biotechnological potential of its oxidative enzymes for delignifying raw plant biomass.</title>
        <authorList>
            <person name="Miyauchi S."/>
            <person name="Rancon A."/>
            <person name="Drula E."/>
            <person name="Hage H."/>
            <person name="Chaduli D."/>
            <person name="Favel A."/>
            <person name="Grisel S."/>
            <person name="Henrissat B."/>
            <person name="Herpoel-Gimbert I."/>
            <person name="Ruiz-Duenas F.J."/>
            <person name="Chevret D."/>
            <person name="Hainaut M."/>
            <person name="Lin J."/>
            <person name="Wang M."/>
            <person name="Pangilinan J."/>
            <person name="Lipzen A."/>
            <person name="Lesage-Meessen L."/>
            <person name="Navarro D."/>
            <person name="Riley R."/>
            <person name="Grigoriev I.V."/>
            <person name="Zhou S."/>
            <person name="Raouche S."/>
            <person name="Rosso M.N."/>
        </authorList>
    </citation>
    <scope>NUCLEOTIDE SEQUENCE [LARGE SCALE GENOMIC DNA]</scope>
    <source>
        <strain evidence="1 2">BRFM 1820</strain>
    </source>
</reference>
<name>A0A371DDW9_9APHY</name>
<proteinExistence type="predicted"/>
<accession>A0A371DDW9</accession>
<dbReference type="AlphaFoldDB" id="A0A371DDW9"/>
<evidence type="ECO:0000313" key="1">
    <source>
        <dbReference type="EMBL" id="RDX50741.1"/>
    </source>
</evidence>
<dbReference type="EMBL" id="KZ857398">
    <property type="protein sequence ID" value="RDX50741.1"/>
    <property type="molecule type" value="Genomic_DNA"/>
</dbReference>
<dbReference type="OrthoDB" id="2745229at2759"/>
<dbReference type="Proteomes" id="UP000256964">
    <property type="component" value="Unassembled WGS sequence"/>
</dbReference>
<sequence>MPPAVPSVVCTGYDITHALRRYLEVGHNIDVVRLLNEALAGTEEDPKDYVSATDAVMHALDRETALVESLQEHFERIVETAPAEDKSVLEIPYSYDKRLPDNWHTFLIVPTGAYAVAQYKARAVKTPPEEDVKAIESFIECANRLLPDDAARERAGLKLEDLQYTARYPRELRPPSFMRSKLRRENRLHPRPVREFLKSMSK</sequence>
<gene>
    <name evidence="1" type="ORF">OH76DRAFT_1402364</name>
</gene>
<organism evidence="1 2">
    <name type="scientific">Lentinus brumalis</name>
    <dbReference type="NCBI Taxonomy" id="2498619"/>
    <lineage>
        <taxon>Eukaryota</taxon>
        <taxon>Fungi</taxon>
        <taxon>Dikarya</taxon>
        <taxon>Basidiomycota</taxon>
        <taxon>Agaricomycotina</taxon>
        <taxon>Agaricomycetes</taxon>
        <taxon>Polyporales</taxon>
        <taxon>Polyporaceae</taxon>
        <taxon>Lentinus</taxon>
    </lineage>
</organism>